<protein>
    <recommendedName>
        <fullName evidence="2">Nephrocystin 3-like N-terminal domain-containing protein</fullName>
    </recommendedName>
</protein>
<evidence type="ECO:0000256" key="1">
    <source>
        <dbReference type="ARBA" id="ARBA00022737"/>
    </source>
</evidence>
<reference evidence="3" key="2">
    <citation type="journal article" date="2023" name="IMA Fungus">
        <title>Comparative genomic study of the Penicillium genus elucidates a diverse pangenome and 15 lateral gene transfer events.</title>
        <authorList>
            <person name="Petersen C."/>
            <person name="Sorensen T."/>
            <person name="Nielsen M.R."/>
            <person name="Sondergaard T.E."/>
            <person name="Sorensen J.L."/>
            <person name="Fitzpatrick D.A."/>
            <person name="Frisvad J.C."/>
            <person name="Nielsen K.L."/>
        </authorList>
    </citation>
    <scope>NUCLEOTIDE SEQUENCE</scope>
    <source>
        <strain evidence="3">IBT 20477</strain>
    </source>
</reference>
<dbReference type="InterPro" id="IPR056884">
    <property type="entry name" value="NPHP3-like_N"/>
</dbReference>
<sequence>MDGLSVVASIIGVIQLAGSIVKLCGGYIQDVKDARADIIALRQAINSLVSVLDNPNSGLSIKSVLKDDILTCLLTLEALEGKVDMGKGKEAMKKLGLRAVKWPLKRVEVKRVMGDIERYKSSFYLSLQADQMVLITDVAGTTSLIDQNMDLQKLPVAHEAEFDSYMDQHEEECLEGTRTDLQQQIATWAASPQGNCIFWLSGMAGTGKSTISRTVALSFKQNKQL</sequence>
<dbReference type="OrthoDB" id="1577640at2759"/>
<reference evidence="3" key="1">
    <citation type="submission" date="2022-11" db="EMBL/GenBank/DDBJ databases">
        <authorList>
            <person name="Petersen C."/>
        </authorList>
    </citation>
    <scope>NUCLEOTIDE SEQUENCE</scope>
    <source>
        <strain evidence="3">IBT 20477</strain>
    </source>
</reference>
<evidence type="ECO:0000259" key="2">
    <source>
        <dbReference type="Pfam" id="PF24883"/>
    </source>
</evidence>
<dbReference type="InterPro" id="IPR027417">
    <property type="entry name" value="P-loop_NTPase"/>
</dbReference>
<dbReference type="Proteomes" id="UP001150942">
    <property type="component" value="Unassembled WGS sequence"/>
</dbReference>
<keyword evidence="4" id="KW-1185">Reference proteome</keyword>
<dbReference type="SUPFAM" id="SSF52540">
    <property type="entry name" value="P-loop containing nucleoside triphosphate hydrolases"/>
    <property type="match status" value="1"/>
</dbReference>
<organism evidence="3 4">
    <name type="scientific">Penicillium cf. viridicatum</name>
    <dbReference type="NCBI Taxonomy" id="2972119"/>
    <lineage>
        <taxon>Eukaryota</taxon>
        <taxon>Fungi</taxon>
        <taxon>Dikarya</taxon>
        <taxon>Ascomycota</taxon>
        <taxon>Pezizomycotina</taxon>
        <taxon>Eurotiomycetes</taxon>
        <taxon>Eurotiomycetidae</taxon>
        <taxon>Eurotiales</taxon>
        <taxon>Aspergillaceae</taxon>
        <taxon>Penicillium</taxon>
    </lineage>
</organism>
<feature type="domain" description="Nephrocystin 3-like N-terminal" evidence="2">
    <location>
        <begin position="183"/>
        <end position="223"/>
    </location>
</feature>
<dbReference type="EMBL" id="JAPQKQ010000009">
    <property type="protein sequence ID" value="KAJ5181974.1"/>
    <property type="molecule type" value="Genomic_DNA"/>
</dbReference>
<keyword evidence="1" id="KW-0677">Repeat</keyword>
<name>A0A9W9LYL7_9EURO</name>
<evidence type="ECO:0000313" key="4">
    <source>
        <dbReference type="Proteomes" id="UP001150942"/>
    </source>
</evidence>
<dbReference type="AlphaFoldDB" id="A0A9W9LYL7"/>
<gene>
    <name evidence="3" type="ORF">N7449_012121</name>
</gene>
<dbReference type="Pfam" id="PF24883">
    <property type="entry name" value="NPHP3_N"/>
    <property type="match status" value="1"/>
</dbReference>
<comment type="caution">
    <text evidence="3">The sequence shown here is derived from an EMBL/GenBank/DDBJ whole genome shotgun (WGS) entry which is preliminary data.</text>
</comment>
<accession>A0A9W9LYL7</accession>
<evidence type="ECO:0000313" key="3">
    <source>
        <dbReference type="EMBL" id="KAJ5181974.1"/>
    </source>
</evidence>
<proteinExistence type="predicted"/>